<comment type="caution">
    <text evidence="3">The sequence shown here is derived from an EMBL/GenBank/DDBJ whole genome shotgun (WGS) entry which is preliminary data.</text>
</comment>
<evidence type="ECO:0008006" key="5">
    <source>
        <dbReference type="Google" id="ProtNLM"/>
    </source>
</evidence>
<evidence type="ECO:0000313" key="3">
    <source>
        <dbReference type="EMBL" id="TKT85989.1"/>
    </source>
</evidence>
<dbReference type="Proteomes" id="UP000304900">
    <property type="component" value="Unassembled WGS sequence"/>
</dbReference>
<evidence type="ECO:0000259" key="1">
    <source>
        <dbReference type="Pfam" id="PF04738"/>
    </source>
</evidence>
<sequence length="1031" mass="118255">MDTVAQGFFMLRRPMFPLETLYDFNAKVGDFPELFEPELTRIFSQPLASQALFTASPGLYQAFLKSKEGKGNVGAKLFLTLYKYMVRMCSRATPYGLFAGIATGTLSDQSAIEFGEQDIHFETHTRLDMAILHKIISDFEQREHIRKHIRFYVNSSLYDLHGCYRYVEAVETDDVTTHVLSGIEANQNLDCFIALARKGCTIAQMEETLNKTMPIGQANHLISAAIQAQLLVSELQANVTGPLYEKVLVEKLGNIQAKAEAEWLIKLKKLIDDRSPSVENLVMAKNLLRENFPEIGVNTIIQTDVRFQTRQCTIGQGCVDILLSEFEPIRFLLSSERVTALENFKNDFYERYENREIPLLEALDNESGIGYGDILPGSGDELPLIDNISLPETKQAADFEPLSALKQQLIERVLTNQSVSVCLTNEDLSQPGSGPIHQPGDFYLMGSLITSSLKELDKGNFKFMLRAAGGTSGFELIGRFCHADPDLETLVKSATGEHYQNSETIFAEIAHLPQPRTGNILQRPHLGRYEIVYLAQSTLFEHHQIHSSDLMVSVPNGNEVVLRSKRLNKRIVPRMSTAHNFTTGLPVYRFLCEVSGQDSPRIHGWNWGQLKNRHFLPRVECKHWIISRAVWTLEKALYPQLLLNDPDFRTAWERVCDLLNLPRFLILFQADNELLIDCCSDVSLLILKDIFKKEEKIRLTEFLEKPKQGLLVHDNNHFTNEIVLPFRGQSTPAKSIFPSVESSQQSIKIERDFPTGSAWLYVKLYCGTRTADELLVDLIRPFCTKLFESGRIEKWFFIRYRDPAPHIRLRFYHGSRPGFWRYVLESLHEFLKSKMQNLTVNRFQTDTYKREIERYAGLNPLHTESIFHADSDSVLMMLEILRALDPDARWLAGLCGVDRLLDDFGLNREEKQELAQNVYSSMFQEFKGDGSLTIQLNSQYRKHKGMVYATLNQDKSTMDPKLTEILGNRSMKIRSHLNSENHGKPIDHQLIISFAHMFLNRLYISKSREQELLTYHYLTKYYNSINKRKIQ</sequence>
<dbReference type="InterPro" id="IPR023809">
    <property type="entry name" value="Thiopep_bacteriocin_synth_dom"/>
</dbReference>
<dbReference type="Pfam" id="PF04738">
    <property type="entry name" value="Lant_dehydr_N"/>
    <property type="match status" value="1"/>
</dbReference>
<keyword evidence="4" id="KW-1185">Reference proteome</keyword>
<dbReference type="EMBL" id="SZVO01000026">
    <property type="protein sequence ID" value="TKT85989.1"/>
    <property type="molecule type" value="Genomic_DNA"/>
</dbReference>
<feature type="domain" description="Lantibiotic dehydratase N-terminal" evidence="1">
    <location>
        <begin position="45"/>
        <end position="685"/>
    </location>
</feature>
<evidence type="ECO:0000313" key="4">
    <source>
        <dbReference type="Proteomes" id="UP000304900"/>
    </source>
</evidence>
<organism evidence="3 4">
    <name type="scientific">Dyadobacter frigoris</name>
    <dbReference type="NCBI Taxonomy" id="2576211"/>
    <lineage>
        <taxon>Bacteria</taxon>
        <taxon>Pseudomonadati</taxon>
        <taxon>Bacteroidota</taxon>
        <taxon>Cytophagia</taxon>
        <taxon>Cytophagales</taxon>
        <taxon>Spirosomataceae</taxon>
        <taxon>Dyadobacter</taxon>
    </lineage>
</organism>
<gene>
    <name evidence="3" type="ORF">FDK13_32845</name>
</gene>
<dbReference type="InterPro" id="IPR006827">
    <property type="entry name" value="Lant_deHydtase_N"/>
</dbReference>
<evidence type="ECO:0000259" key="2">
    <source>
        <dbReference type="Pfam" id="PF14028"/>
    </source>
</evidence>
<accession>A0A4U6CNM6</accession>
<name>A0A4U6CNM6_9BACT</name>
<reference evidence="3 4" key="1">
    <citation type="submission" date="2019-05" db="EMBL/GenBank/DDBJ databases">
        <title>Dyadobacter AR-3-8 sp. nov., isolated from arctic soil.</title>
        <authorList>
            <person name="Chaudhary D.K."/>
        </authorList>
    </citation>
    <scope>NUCLEOTIDE SEQUENCE [LARGE SCALE GENOMIC DNA]</scope>
    <source>
        <strain evidence="3 4">AR-3-8</strain>
    </source>
</reference>
<dbReference type="Pfam" id="PF14028">
    <property type="entry name" value="Lant_dehydr_C"/>
    <property type="match status" value="1"/>
</dbReference>
<dbReference type="RefSeq" id="WP_137344263.1">
    <property type="nucleotide sequence ID" value="NZ_SZVO01000026.1"/>
</dbReference>
<protein>
    <recommendedName>
        <fullName evidence="5">Lantibiotic dehydratase</fullName>
    </recommendedName>
</protein>
<proteinExistence type="predicted"/>
<feature type="domain" description="Thiopeptide-type bacteriocin biosynthesis" evidence="2">
    <location>
        <begin position="759"/>
        <end position="1022"/>
    </location>
</feature>
<dbReference type="OrthoDB" id="1273722at2"/>
<dbReference type="AlphaFoldDB" id="A0A4U6CNM6"/>
<dbReference type="NCBIfam" id="TIGR03891">
    <property type="entry name" value="thiopep_ocin"/>
    <property type="match status" value="1"/>
</dbReference>